<dbReference type="InterPro" id="IPR001242">
    <property type="entry name" value="Condensation_dom"/>
</dbReference>
<dbReference type="Pfam" id="PF18563">
    <property type="entry name" value="TubC_N"/>
    <property type="match status" value="1"/>
</dbReference>
<comment type="caution">
    <text evidence="3">The sequence shown here is derived from an EMBL/GenBank/DDBJ whole genome shotgun (WGS) entry which is preliminary data.</text>
</comment>
<evidence type="ECO:0000313" key="4">
    <source>
        <dbReference type="Proteomes" id="UP000570474"/>
    </source>
</evidence>
<dbReference type="EMBL" id="JABAIA010000001">
    <property type="protein sequence ID" value="NLR62670.1"/>
    <property type="molecule type" value="Genomic_DNA"/>
</dbReference>
<evidence type="ECO:0000259" key="2">
    <source>
        <dbReference type="Pfam" id="PF18563"/>
    </source>
</evidence>
<dbReference type="RefSeq" id="WP_247654794.1">
    <property type="nucleotide sequence ID" value="NZ_JABAIA010000001.1"/>
</dbReference>
<protein>
    <submittedName>
        <fullName evidence="3">Non-ribosomal peptide synthetase</fullName>
    </submittedName>
</protein>
<dbReference type="GO" id="GO:0009366">
    <property type="term" value="C:enterobactin synthetase complex"/>
    <property type="evidence" value="ECO:0007669"/>
    <property type="project" value="TreeGrafter"/>
</dbReference>
<dbReference type="Proteomes" id="UP000570474">
    <property type="component" value="Unassembled WGS sequence"/>
</dbReference>
<keyword evidence="4" id="KW-1185">Reference proteome</keyword>
<dbReference type="GO" id="GO:0031177">
    <property type="term" value="F:phosphopantetheine binding"/>
    <property type="evidence" value="ECO:0007669"/>
    <property type="project" value="TreeGrafter"/>
</dbReference>
<reference evidence="3 4" key="1">
    <citation type="submission" date="2020-04" db="EMBL/GenBank/DDBJ databases">
        <authorList>
            <person name="Yin C."/>
        </authorList>
    </citation>
    <scope>NUCLEOTIDE SEQUENCE [LARGE SCALE GENOMIC DNA]</scope>
    <source>
        <strain evidence="3 4">Ae27</strain>
    </source>
</reference>
<dbReference type="Gene3D" id="1.10.10.1830">
    <property type="entry name" value="Non-ribosomal peptide synthase, adenylation domain"/>
    <property type="match status" value="1"/>
</dbReference>
<dbReference type="GO" id="GO:0009239">
    <property type="term" value="P:enterobactin biosynthetic process"/>
    <property type="evidence" value="ECO:0007669"/>
    <property type="project" value="TreeGrafter"/>
</dbReference>
<dbReference type="GO" id="GO:0043041">
    <property type="term" value="P:amino acid activation for nonribosomal peptide biosynthetic process"/>
    <property type="evidence" value="ECO:0007669"/>
    <property type="project" value="TreeGrafter"/>
</dbReference>
<proteinExistence type="predicted"/>
<dbReference type="PANTHER" id="PTHR45527:SF1">
    <property type="entry name" value="FATTY ACID SYNTHASE"/>
    <property type="match status" value="1"/>
</dbReference>
<dbReference type="GO" id="GO:0047527">
    <property type="term" value="F:2,3-dihydroxybenzoate-serine ligase activity"/>
    <property type="evidence" value="ECO:0007669"/>
    <property type="project" value="TreeGrafter"/>
</dbReference>
<evidence type="ECO:0000259" key="1">
    <source>
        <dbReference type="Pfam" id="PF00668"/>
    </source>
</evidence>
<feature type="domain" description="Condensation" evidence="1">
    <location>
        <begin position="68"/>
        <end position="222"/>
    </location>
</feature>
<gene>
    <name evidence="3" type="ORF">HGH92_00005</name>
</gene>
<dbReference type="InterPro" id="IPR041464">
    <property type="entry name" value="TubC_N"/>
</dbReference>
<dbReference type="PANTHER" id="PTHR45527">
    <property type="entry name" value="NONRIBOSOMAL PEPTIDE SYNTHETASE"/>
    <property type="match status" value="1"/>
</dbReference>
<dbReference type="InterPro" id="IPR044894">
    <property type="entry name" value="TubC_N_sf"/>
</dbReference>
<feature type="domain" description="TubC N-terminal docking" evidence="2">
    <location>
        <begin position="4"/>
        <end position="51"/>
    </location>
</feature>
<dbReference type="SUPFAM" id="SSF52777">
    <property type="entry name" value="CoA-dependent acyltransferases"/>
    <property type="match status" value="1"/>
</dbReference>
<dbReference type="InterPro" id="IPR023213">
    <property type="entry name" value="CAT-like_dom_sf"/>
</dbReference>
<dbReference type="AlphaFoldDB" id="A0A847R9G0"/>
<organism evidence="3 4">
    <name type="scientific">Chitinophaga varians</name>
    <dbReference type="NCBI Taxonomy" id="2202339"/>
    <lineage>
        <taxon>Bacteria</taxon>
        <taxon>Pseudomonadati</taxon>
        <taxon>Bacteroidota</taxon>
        <taxon>Chitinophagia</taxon>
        <taxon>Chitinophagales</taxon>
        <taxon>Chitinophagaceae</taxon>
        <taxon>Chitinophaga</taxon>
    </lineage>
</organism>
<name>A0A847R9G0_9BACT</name>
<evidence type="ECO:0000313" key="3">
    <source>
        <dbReference type="EMBL" id="NLR62670.1"/>
    </source>
</evidence>
<sequence length="223" mass="25074">MELLLNELRKMGVQLQLVDTQLKLNAPAGALTPDLIGQIRENKDAIIAYLKAVKKEIYHAIPVAAAMAHYPLSHSQQRLWVLEQLQGHAATYNIPVLYRLHGQLDRVALSASFRELIARHESLRTVFVLADGVPRQSVLSAAEGFWTEEDFSTAPSPEDAAREYIHTFINTGFDLTAGPLLRVALLQLSATEYLLAWSVHHIISDEWSMQVMVRELVSLYNSY</sequence>
<accession>A0A847R9G0</accession>
<feature type="non-terminal residue" evidence="3">
    <location>
        <position position="223"/>
    </location>
</feature>
<dbReference type="Pfam" id="PF00668">
    <property type="entry name" value="Condensation"/>
    <property type="match status" value="1"/>
</dbReference>
<dbReference type="Gene3D" id="3.30.559.10">
    <property type="entry name" value="Chloramphenicol acetyltransferase-like domain"/>
    <property type="match status" value="1"/>
</dbReference>
<dbReference type="GO" id="GO:0005829">
    <property type="term" value="C:cytosol"/>
    <property type="evidence" value="ECO:0007669"/>
    <property type="project" value="TreeGrafter"/>
</dbReference>